<evidence type="ECO:0000313" key="12">
    <source>
        <dbReference type="Proteomes" id="UP000825072"/>
    </source>
</evidence>
<comment type="subcellular location">
    <subcellularLocation>
        <location evidence="10">Cell membrane</location>
        <topology evidence="10">Multi-pass membrane protein</topology>
    </subcellularLocation>
    <subcellularLocation>
        <location evidence="1">Membrane</location>
        <topology evidence="1">Multi-pass membrane protein</topology>
    </subcellularLocation>
</comment>
<evidence type="ECO:0000256" key="10">
    <source>
        <dbReference type="RuleBase" id="RU365087"/>
    </source>
</evidence>
<dbReference type="AlphaFoldDB" id="A0AAD1NWE0"/>
<dbReference type="NCBIfam" id="TIGR00810">
    <property type="entry name" value="secG"/>
    <property type="match status" value="1"/>
</dbReference>
<keyword evidence="4 10" id="KW-0812">Transmembrane</keyword>
<evidence type="ECO:0000256" key="8">
    <source>
        <dbReference type="ARBA" id="ARBA00023136"/>
    </source>
</evidence>
<dbReference type="GO" id="GO:0005886">
    <property type="term" value="C:plasma membrane"/>
    <property type="evidence" value="ECO:0007669"/>
    <property type="project" value="UniProtKB-SubCell"/>
</dbReference>
<evidence type="ECO:0000313" key="11">
    <source>
        <dbReference type="EMBL" id="BCY25491.1"/>
    </source>
</evidence>
<gene>
    <name evidence="11" type="ORF">KB1_14810</name>
</gene>
<dbReference type="Proteomes" id="UP000825072">
    <property type="component" value="Chromosome 1"/>
</dbReference>
<accession>A0AAD1NWE0</accession>
<keyword evidence="7 10" id="KW-0811">Translocation</keyword>
<keyword evidence="10" id="KW-1003">Cell membrane</keyword>
<keyword evidence="5 10" id="KW-0653">Protein transport</keyword>
<keyword evidence="3 10" id="KW-0813">Transport</keyword>
<comment type="function">
    <text evidence="9 10">Involved in protein export. Participates in an early event of protein translocation.</text>
</comment>
<keyword evidence="6 10" id="KW-1133">Transmembrane helix</keyword>
<feature type="transmembrane region" description="Helical" evidence="10">
    <location>
        <begin position="20"/>
        <end position="44"/>
    </location>
</feature>
<dbReference type="EMBL" id="AP024747">
    <property type="protein sequence ID" value="BCY25491.1"/>
    <property type="molecule type" value="Genomic_DNA"/>
</dbReference>
<dbReference type="Pfam" id="PF03840">
    <property type="entry name" value="SecG"/>
    <property type="match status" value="1"/>
</dbReference>
<proteinExistence type="inferred from homology"/>
<name>A0AAD1NWE0_9ACTN</name>
<dbReference type="InterPro" id="IPR004692">
    <property type="entry name" value="SecG"/>
</dbReference>
<comment type="similarity">
    <text evidence="2 10">Belongs to the SecG family.</text>
</comment>
<evidence type="ECO:0000256" key="5">
    <source>
        <dbReference type="ARBA" id="ARBA00022927"/>
    </source>
</evidence>
<sequence>MWGSDGSWVTLYGVISAPLMTWPVLTMSIILCVLSVILTLFVLLHKSKGGGLSDLFGGGVSTSMGGTSVAERNLDRLTVVIGLLWLVSIIVLLVLYSHS</sequence>
<evidence type="ECO:0000256" key="9">
    <source>
        <dbReference type="ARBA" id="ARBA00025182"/>
    </source>
</evidence>
<evidence type="ECO:0000256" key="2">
    <source>
        <dbReference type="ARBA" id="ARBA00008445"/>
    </source>
</evidence>
<evidence type="ECO:0000256" key="6">
    <source>
        <dbReference type="ARBA" id="ARBA00022989"/>
    </source>
</evidence>
<organism evidence="11 12">
    <name type="scientific">Cutibacterium modestum</name>
    <dbReference type="NCBI Taxonomy" id="2559073"/>
    <lineage>
        <taxon>Bacteria</taxon>
        <taxon>Bacillati</taxon>
        <taxon>Actinomycetota</taxon>
        <taxon>Actinomycetes</taxon>
        <taxon>Propionibacteriales</taxon>
        <taxon>Propionibacteriaceae</taxon>
        <taxon>Cutibacterium</taxon>
    </lineage>
</organism>
<feature type="transmembrane region" description="Helical" evidence="10">
    <location>
        <begin position="77"/>
        <end position="96"/>
    </location>
</feature>
<evidence type="ECO:0000256" key="1">
    <source>
        <dbReference type="ARBA" id="ARBA00004141"/>
    </source>
</evidence>
<reference evidence="11" key="1">
    <citation type="submission" date="2021-06" db="EMBL/GenBank/DDBJ databases">
        <title>Genome sequence of Cutibacterium modestum strain KB17-24694.</title>
        <authorList>
            <person name="Dekio I."/>
            <person name="Asahina A."/>
            <person name="Nishida M."/>
        </authorList>
    </citation>
    <scope>NUCLEOTIDE SEQUENCE</scope>
    <source>
        <strain evidence="11">KB17-24694</strain>
    </source>
</reference>
<evidence type="ECO:0000256" key="3">
    <source>
        <dbReference type="ARBA" id="ARBA00022448"/>
    </source>
</evidence>
<evidence type="ECO:0000256" key="7">
    <source>
        <dbReference type="ARBA" id="ARBA00023010"/>
    </source>
</evidence>
<keyword evidence="8 10" id="KW-0472">Membrane</keyword>
<protein>
    <recommendedName>
        <fullName evidence="10">Protein-export membrane protein SecG</fullName>
    </recommendedName>
</protein>
<evidence type="ECO:0000256" key="4">
    <source>
        <dbReference type="ARBA" id="ARBA00022692"/>
    </source>
</evidence>
<dbReference type="GO" id="GO:0009306">
    <property type="term" value="P:protein secretion"/>
    <property type="evidence" value="ECO:0007669"/>
    <property type="project" value="UniProtKB-UniRule"/>
</dbReference>
<dbReference type="GO" id="GO:0015450">
    <property type="term" value="F:protein-transporting ATPase activity"/>
    <property type="evidence" value="ECO:0007669"/>
    <property type="project" value="UniProtKB-UniRule"/>
</dbReference>